<dbReference type="GeneID" id="25032819"/>
<dbReference type="GO" id="GO:0052724">
    <property type="term" value="F:inositol hexakisphosphate 3-kinase activity"/>
    <property type="evidence" value="ECO:0007669"/>
    <property type="project" value="EnsemblFungi"/>
</dbReference>
<keyword evidence="5" id="KW-0597">Phosphoprotein</keyword>
<feature type="region of interest" description="Disordered" evidence="15">
    <location>
        <begin position="1"/>
        <end position="30"/>
    </location>
</feature>
<dbReference type="SUPFAM" id="SSF56059">
    <property type="entry name" value="Glutathione synthetase ATP-binding domain-like"/>
    <property type="match status" value="1"/>
</dbReference>
<evidence type="ECO:0000256" key="7">
    <source>
        <dbReference type="ARBA" id="ARBA00022741"/>
    </source>
</evidence>
<dbReference type="GO" id="GO:0051516">
    <property type="term" value="P:regulation of bipolar cell growth"/>
    <property type="evidence" value="ECO:0007669"/>
    <property type="project" value="EnsemblFungi"/>
</dbReference>
<comment type="function">
    <text evidence="14">Bifunctional inositol kinase that acts in concert with the IP6K kinases to synthesize the diphosphate group-containing inositol pyrophosphates diphosphoinositol pentakisphosphate, PP-InsP5, and bis-diphosphoinositol tetrakisphosphate, (PP)2-InsP4. PP-InsP5 and (PP)2-InsP4, also respectively called InsP7 and InsP8, may regulate a variety of cellular processes, including apoptosis, vesicle trafficking, cytoskeletal dynamics, and exocytosis. Phosphorylates inositol hexakisphosphate (InsP6).</text>
</comment>
<dbReference type="RefSeq" id="XP_013019215.1">
    <property type="nucleotide sequence ID" value="XM_013163761.1"/>
</dbReference>
<dbReference type="eggNOG" id="KOG1057">
    <property type="taxonomic scope" value="Eukaryota"/>
</dbReference>
<dbReference type="Pfam" id="PF00328">
    <property type="entry name" value="His_Phos_2"/>
    <property type="match status" value="1"/>
</dbReference>
<evidence type="ECO:0000256" key="5">
    <source>
        <dbReference type="ARBA" id="ARBA00022553"/>
    </source>
</evidence>
<comment type="similarity">
    <text evidence="2 14">Belongs to the histidine acid phosphatase family. VIP1 subfamily.</text>
</comment>
<dbReference type="FunFam" id="3.40.50.11950:FF:000002">
    <property type="entry name" value="Inositol hexakisphosphate and diphosphoinositol-pentakisphosphate kinase"/>
    <property type="match status" value="1"/>
</dbReference>
<feature type="compositionally biased region" description="Low complexity" evidence="15">
    <location>
        <begin position="11"/>
        <end position="28"/>
    </location>
</feature>
<feature type="domain" description="VIP1 N-terminal" evidence="17">
    <location>
        <begin position="36"/>
        <end position="124"/>
    </location>
</feature>
<evidence type="ECO:0000256" key="3">
    <source>
        <dbReference type="ARBA" id="ARBA00012893"/>
    </source>
</evidence>
<feature type="compositionally biased region" description="Low complexity" evidence="15">
    <location>
        <begin position="716"/>
        <end position="732"/>
    </location>
</feature>
<evidence type="ECO:0000256" key="12">
    <source>
        <dbReference type="ARBA" id="ARBA00034629"/>
    </source>
</evidence>
<dbReference type="SUPFAM" id="SSF53254">
    <property type="entry name" value="Phosphoglycerate mutase-like"/>
    <property type="match status" value="1"/>
</dbReference>
<evidence type="ECO:0000256" key="2">
    <source>
        <dbReference type="ARBA" id="ARBA00005609"/>
    </source>
</evidence>
<evidence type="ECO:0000256" key="6">
    <source>
        <dbReference type="ARBA" id="ARBA00022679"/>
    </source>
</evidence>
<dbReference type="Pfam" id="PF18086">
    <property type="entry name" value="PPIP5K2_N"/>
    <property type="match status" value="1"/>
</dbReference>
<keyword evidence="6 14" id="KW-0808">Transferase</keyword>
<dbReference type="Gene3D" id="3.40.50.1240">
    <property type="entry name" value="Phosphoglycerate mutase-like"/>
    <property type="match status" value="1"/>
</dbReference>
<dbReference type="Proteomes" id="UP000016088">
    <property type="component" value="Unassembled WGS sequence"/>
</dbReference>
<keyword evidence="4 14" id="KW-0963">Cytoplasm</keyword>
<organism evidence="18 19">
    <name type="scientific">Schizosaccharomyces octosporus (strain yFS286)</name>
    <name type="common">Fission yeast</name>
    <name type="synonym">Octosporomyces octosporus</name>
    <dbReference type="NCBI Taxonomy" id="483514"/>
    <lineage>
        <taxon>Eukaryota</taxon>
        <taxon>Fungi</taxon>
        <taxon>Dikarya</taxon>
        <taxon>Ascomycota</taxon>
        <taxon>Taphrinomycotina</taxon>
        <taxon>Schizosaccharomycetes</taxon>
        <taxon>Schizosaccharomycetales</taxon>
        <taxon>Schizosaccharomycetaceae</taxon>
        <taxon>Schizosaccharomyces</taxon>
    </lineage>
</organism>
<dbReference type="GO" id="GO:0005524">
    <property type="term" value="F:ATP binding"/>
    <property type="evidence" value="ECO:0007669"/>
    <property type="project" value="UniProtKB-KW"/>
</dbReference>
<evidence type="ECO:0000256" key="1">
    <source>
        <dbReference type="ARBA" id="ARBA00004245"/>
    </source>
</evidence>
<keyword evidence="10" id="KW-0206">Cytoskeleton</keyword>
<dbReference type="GO" id="GO:0016887">
    <property type="term" value="F:ATP hydrolysis activity"/>
    <property type="evidence" value="ECO:0007669"/>
    <property type="project" value="EnsemblFungi"/>
</dbReference>
<dbReference type="FunFam" id="3.30.470.20:FF:000036">
    <property type="entry name" value="Inositol hexakisphosphate and diphosphoinositol-pentakisphosphate kinase"/>
    <property type="match status" value="1"/>
</dbReference>
<dbReference type="EC" id="2.7.4.24" evidence="3 14"/>
<protein>
    <recommendedName>
        <fullName evidence="13 14">Inositol hexakisphosphate and diphosphoinositol-pentakisphosphate kinase</fullName>
        <ecNumber evidence="3 14">2.7.4.24</ecNumber>
    </recommendedName>
</protein>
<evidence type="ECO:0000256" key="14">
    <source>
        <dbReference type="RuleBase" id="RU365032"/>
    </source>
</evidence>
<dbReference type="Gene3D" id="3.40.50.11950">
    <property type="match status" value="1"/>
</dbReference>
<dbReference type="InterPro" id="IPR040557">
    <property type="entry name" value="VIP1_N"/>
</dbReference>
<evidence type="ECO:0000313" key="19">
    <source>
        <dbReference type="Proteomes" id="UP000016088"/>
    </source>
</evidence>
<evidence type="ECO:0000313" key="18">
    <source>
        <dbReference type="EMBL" id="EPX71915.1"/>
    </source>
</evidence>
<dbReference type="GO" id="GO:0110162">
    <property type="term" value="P:regulation of mitotic spindle elongation (spindle phase three)"/>
    <property type="evidence" value="ECO:0007669"/>
    <property type="project" value="EnsemblFungi"/>
</dbReference>
<dbReference type="GO" id="GO:0051537">
    <property type="term" value="F:2 iron, 2 sulfur cluster binding"/>
    <property type="evidence" value="ECO:0007669"/>
    <property type="project" value="EnsemblFungi"/>
</dbReference>
<dbReference type="GO" id="GO:0000830">
    <property type="term" value="F:inositol hexakisphosphate 4-kinase activity"/>
    <property type="evidence" value="ECO:0007669"/>
    <property type="project" value="EnsemblFungi"/>
</dbReference>
<dbReference type="InterPro" id="IPR000560">
    <property type="entry name" value="His_Pase_clade-2"/>
</dbReference>
<dbReference type="GO" id="GO:0005856">
    <property type="term" value="C:cytoskeleton"/>
    <property type="evidence" value="ECO:0007669"/>
    <property type="project" value="UniProtKB-SubCell"/>
</dbReference>
<evidence type="ECO:0000256" key="15">
    <source>
        <dbReference type="SAM" id="MobiDB-lite"/>
    </source>
</evidence>
<dbReference type="GO" id="GO:0032958">
    <property type="term" value="P:inositol phosphate biosynthetic process"/>
    <property type="evidence" value="ECO:0007669"/>
    <property type="project" value="EnsemblFungi"/>
</dbReference>
<dbReference type="InterPro" id="IPR013651">
    <property type="entry name" value="ATP-grasp_RimK-type"/>
</dbReference>
<evidence type="ECO:0000256" key="11">
    <source>
        <dbReference type="ARBA" id="ARBA00033696"/>
    </source>
</evidence>
<evidence type="ECO:0000256" key="4">
    <source>
        <dbReference type="ARBA" id="ARBA00022490"/>
    </source>
</evidence>
<evidence type="ECO:0000256" key="8">
    <source>
        <dbReference type="ARBA" id="ARBA00022777"/>
    </source>
</evidence>
<dbReference type="AlphaFoldDB" id="S9R0A8"/>
<dbReference type="OrthoDB" id="18042at2759"/>
<dbReference type="GO" id="GO:0006020">
    <property type="term" value="P:inositol metabolic process"/>
    <property type="evidence" value="ECO:0007669"/>
    <property type="project" value="TreeGrafter"/>
</dbReference>
<accession>S9R0A8</accession>
<dbReference type="Pfam" id="PF08443">
    <property type="entry name" value="RimK"/>
    <property type="match status" value="1"/>
</dbReference>
<keyword evidence="8 14" id="KW-0418">Kinase</keyword>
<proteinExistence type="inferred from homology"/>
<evidence type="ECO:0000256" key="10">
    <source>
        <dbReference type="ARBA" id="ARBA00023212"/>
    </source>
</evidence>
<feature type="region of interest" description="Disordered" evidence="15">
    <location>
        <begin position="709"/>
        <end position="736"/>
    </location>
</feature>
<dbReference type="PANTHER" id="PTHR12750">
    <property type="entry name" value="DIPHOSPHOINOSITOL PENTAKISPHOSPHATE KINASE"/>
    <property type="match status" value="1"/>
</dbReference>
<dbReference type="GO" id="GO:0052846">
    <property type="term" value="F:inositol-1,5-bisdiphosphate-2,3,4,6-tetrakisphosphate 1-diphosphatase activity"/>
    <property type="evidence" value="ECO:0007669"/>
    <property type="project" value="EnsemblFungi"/>
</dbReference>
<dbReference type="GO" id="GO:0000831">
    <property type="term" value="F:inositol hexakisphosphate 6-kinase activity"/>
    <property type="evidence" value="ECO:0007669"/>
    <property type="project" value="EnsemblFungi"/>
</dbReference>
<dbReference type="Gene3D" id="3.30.470.20">
    <property type="entry name" value="ATP-grasp fold, B domain"/>
    <property type="match status" value="1"/>
</dbReference>
<dbReference type="GO" id="GO:0052845">
    <property type="term" value="F:inositol-5-diphosphate-1,2,3,4,6-pentakisphosphate diphosphatase activity"/>
    <property type="evidence" value="ECO:0007669"/>
    <property type="project" value="EnsemblFungi"/>
</dbReference>
<dbReference type="GO" id="GO:0052843">
    <property type="term" value="F:inositol-1-diphosphate-2,3,4,5,6-pentakisphosphate diphosphatase activity"/>
    <property type="evidence" value="ECO:0007669"/>
    <property type="project" value="EnsemblFungi"/>
</dbReference>
<dbReference type="InterPro" id="IPR029033">
    <property type="entry name" value="His_PPase_superfam"/>
</dbReference>
<gene>
    <name evidence="18" type="ORF">SOCG_03851</name>
</gene>
<dbReference type="HOGENOM" id="CLU_000914_3_1_1"/>
<dbReference type="VEuPathDB" id="FungiDB:SOCG_03851"/>
<keyword evidence="9 14" id="KW-0067">ATP-binding</keyword>
<dbReference type="GO" id="GO:0052723">
    <property type="term" value="F:inositol hexakisphosphate 1-kinase activity"/>
    <property type="evidence" value="ECO:0007669"/>
    <property type="project" value="EnsemblFungi"/>
</dbReference>
<dbReference type="InterPro" id="IPR037446">
    <property type="entry name" value="His_Pase_VIP1"/>
</dbReference>
<sequence>MSQKGAPSVASETEPSTRTTSPVSSGTSQPPIKHNVVGVCAMDAKARSKPCRNILNRIIAEGEFEAIVFGDNMILDEEVENWPACDYLICFYSNGFPLEKAERYVDLRKPFCVNDVLFQELLWDRRLVLKILDSISVSTPPRLICNRDGGPRLHKVLAEKLKRKFGFHLKKEPLPTMEMLDEDTLCVDGEILKKPFVEKPTYGEDHNIYIYFPKSAGGGGRKLFRKIANKSSDYDPDLCYPRTDGSYIYEQFMNVDNAEDVKIYTVGSHYRHAETRKSPVVDGIVRRNPHGKEIRFITNLSEEEKVMASKISIAFEQPVCGFDLLRVSGRSYVIDVNGWSFVKDNNDYYDNAARILKQMFHVAERHRRNRVPSVQEVLNPPPRESEAWRLKSLVVVLRHADRTPKQKFKFSFSSEPFAKLLQGHTEEVILRHEQLNSVLAATNVASEMKCEDLSKLKQLRLALETKKNLPGTKVQLKPAYSSEGNLTKLQLIIKWGGEFTHSARYQSKDLGEQFRKDLYIMNRDCLKDVEIFTSSERRVSTSAEIFAMAFLEQETIANDLLKVRKDLLDDSNAAKDTMDKVKKHLKSLLRVSDTARKEFTWPENMPKPCEVMQQVVQLMKYHRAILRENFIILGPGAEQVQSRWCCSENPALFRERWEKLFNEFCDSEKADPSKVSELYDTLKYDALHNRQFLERIFTPYQYLRFPQDPGLTTRESSSSSNDSSNNGISNMSKSARKTERPLEKLYELYDLAKVLFDFVSPQEYGIEQEEKLEIGLLTSVPLLRQVLDDIKVARDSDHASTRMYFTKESHIYTLLNCILESGLPMKMPRNQIPELDYLTQICFELFERTNPSGNKEFSVRITLSPGCYAQCPLDMKLDAKHCISVAPRRSLTRHLDLQNFVKSIEDRCNSVHLPKRFIPVNIN</sequence>
<name>S9R0A8_SCHOY</name>
<dbReference type="CDD" id="cd07061">
    <property type="entry name" value="HP_HAP_like"/>
    <property type="match status" value="1"/>
</dbReference>
<dbReference type="PANTHER" id="PTHR12750:SF9">
    <property type="entry name" value="INOSITOL HEXAKISPHOSPHATE AND DIPHOSPHOINOSITOL-PENTAKISPHOSPHATE KINASE"/>
    <property type="match status" value="1"/>
</dbReference>
<comment type="catalytic activity">
    <reaction evidence="12">
        <text>1D-myo-inositol hexakisphosphate + ATP = 1-diphospho-1D-myo-inositol 2,3,4,5,6-pentakisphosphate + ADP</text>
        <dbReference type="Rhea" id="RHEA:37459"/>
        <dbReference type="ChEBI" id="CHEBI:30616"/>
        <dbReference type="ChEBI" id="CHEBI:58130"/>
        <dbReference type="ChEBI" id="CHEBI:74946"/>
        <dbReference type="ChEBI" id="CHEBI:456216"/>
        <dbReference type="EC" id="2.7.4.24"/>
    </reaction>
    <physiologicalReaction direction="left-to-right" evidence="12">
        <dbReference type="Rhea" id="RHEA:37460"/>
    </physiologicalReaction>
</comment>
<dbReference type="OMA" id="IQERWCC"/>
<evidence type="ECO:0000259" key="17">
    <source>
        <dbReference type="Pfam" id="PF18086"/>
    </source>
</evidence>
<keyword evidence="19" id="KW-1185">Reference proteome</keyword>
<dbReference type="GO" id="GO:0033857">
    <property type="term" value="F:5-diphosphoinositol pentakisphosphate 1-kinase activity"/>
    <property type="evidence" value="ECO:0007669"/>
    <property type="project" value="EnsemblFungi"/>
</dbReference>
<evidence type="ECO:0000256" key="9">
    <source>
        <dbReference type="ARBA" id="ARBA00022840"/>
    </source>
</evidence>
<evidence type="ECO:0000256" key="13">
    <source>
        <dbReference type="ARBA" id="ARBA00071668"/>
    </source>
</evidence>
<evidence type="ECO:0000259" key="16">
    <source>
        <dbReference type="Pfam" id="PF08443"/>
    </source>
</evidence>
<keyword evidence="7 14" id="KW-0547">Nucleotide-binding</keyword>
<dbReference type="GO" id="GO:0005829">
    <property type="term" value="C:cytosol"/>
    <property type="evidence" value="ECO:0007669"/>
    <property type="project" value="TreeGrafter"/>
</dbReference>
<dbReference type="GO" id="GO:0071545">
    <property type="term" value="P:inositol phosphate catabolic process"/>
    <property type="evidence" value="ECO:0007669"/>
    <property type="project" value="EnsemblFungi"/>
</dbReference>
<dbReference type="GO" id="GO:0030643">
    <property type="term" value="P:intracellular phosphate ion homeostasis"/>
    <property type="evidence" value="ECO:0007669"/>
    <property type="project" value="EnsemblFungi"/>
</dbReference>
<feature type="domain" description="ATP-grasp fold RimK-type" evidence="16">
    <location>
        <begin position="247"/>
        <end position="339"/>
    </location>
</feature>
<comment type="catalytic activity">
    <reaction evidence="11">
        <text>5-diphospho-1D-myo-inositol 1,2,3,4,6-pentakisphosphate + ATP + H(+) = 1,5-bis(diphospho)-1D-myo-inositol 2,3,4,6-tetrakisphosphate + ADP</text>
        <dbReference type="Rhea" id="RHEA:10276"/>
        <dbReference type="ChEBI" id="CHEBI:15378"/>
        <dbReference type="ChEBI" id="CHEBI:30616"/>
        <dbReference type="ChEBI" id="CHEBI:58628"/>
        <dbReference type="ChEBI" id="CHEBI:77983"/>
        <dbReference type="ChEBI" id="CHEBI:456216"/>
        <dbReference type="EC" id="2.7.4.24"/>
    </reaction>
    <physiologicalReaction direction="left-to-right" evidence="11">
        <dbReference type="Rhea" id="RHEA:10277"/>
    </physiologicalReaction>
</comment>
<reference evidence="18 19" key="1">
    <citation type="journal article" date="2011" name="Science">
        <title>Comparative functional genomics of the fission yeasts.</title>
        <authorList>
            <person name="Rhind N."/>
            <person name="Chen Z."/>
            <person name="Yassour M."/>
            <person name="Thompson D.A."/>
            <person name="Haas B.J."/>
            <person name="Habib N."/>
            <person name="Wapinski I."/>
            <person name="Roy S."/>
            <person name="Lin M.F."/>
            <person name="Heiman D.I."/>
            <person name="Young S.K."/>
            <person name="Furuya K."/>
            <person name="Guo Y."/>
            <person name="Pidoux A."/>
            <person name="Chen H.M."/>
            <person name="Robbertse B."/>
            <person name="Goldberg J.M."/>
            <person name="Aoki K."/>
            <person name="Bayne E.H."/>
            <person name="Berlin A.M."/>
            <person name="Desjardins C.A."/>
            <person name="Dobbs E."/>
            <person name="Dukaj L."/>
            <person name="Fan L."/>
            <person name="FitzGerald M.G."/>
            <person name="French C."/>
            <person name="Gujja S."/>
            <person name="Hansen K."/>
            <person name="Keifenheim D."/>
            <person name="Levin J.Z."/>
            <person name="Mosher R.A."/>
            <person name="Mueller C.A."/>
            <person name="Pfiffner J."/>
            <person name="Priest M."/>
            <person name="Russ C."/>
            <person name="Smialowska A."/>
            <person name="Swoboda P."/>
            <person name="Sykes S.M."/>
            <person name="Vaughn M."/>
            <person name="Vengrova S."/>
            <person name="Yoder R."/>
            <person name="Zeng Q."/>
            <person name="Allshire R."/>
            <person name="Baulcombe D."/>
            <person name="Birren B.W."/>
            <person name="Brown W."/>
            <person name="Ekwall K."/>
            <person name="Kellis M."/>
            <person name="Leatherwood J."/>
            <person name="Levin H."/>
            <person name="Margalit H."/>
            <person name="Martienssen R."/>
            <person name="Nieduszynski C.A."/>
            <person name="Spatafora J.W."/>
            <person name="Friedman N."/>
            <person name="Dalgaard J.Z."/>
            <person name="Baumann P."/>
            <person name="Niki H."/>
            <person name="Regev A."/>
            <person name="Nusbaum C."/>
        </authorList>
    </citation>
    <scope>NUCLEOTIDE SEQUENCE [LARGE SCALE GENOMIC DNA]</scope>
    <source>
        <strain evidence="19">yFS286</strain>
    </source>
</reference>
<comment type="subcellular location">
    <subcellularLocation>
        <location evidence="1 14">Cytoplasm</location>
        <location evidence="1 14">Cytoskeleton</location>
    </subcellularLocation>
</comment>
<dbReference type="EMBL" id="KE503207">
    <property type="protein sequence ID" value="EPX71915.1"/>
    <property type="molecule type" value="Genomic_DNA"/>
</dbReference>